<dbReference type="GO" id="GO:0006887">
    <property type="term" value="P:exocytosis"/>
    <property type="evidence" value="ECO:0007669"/>
    <property type="project" value="TreeGrafter"/>
</dbReference>
<dbReference type="SUPFAM" id="SSF50978">
    <property type="entry name" value="WD40 repeat-like"/>
    <property type="match status" value="2"/>
</dbReference>
<dbReference type="InterPro" id="IPR036322">
    <property type="entry name" value="WD40_repeat_dom_sf"/>
</dbReference>
<dbReference type="GO" id="GO:0005737">
    <property type="term" value="C:cytoplasm"/>
    <property type="evidence" value="ECO:0007669"/>
    <property type="project" value="TreeGrafter"/>
</dbReference>
<dbReference type="GO" id="GO:0005886">
    <property type="term" value="C:plasma membrane"/>
    <property type="evidence" value="ECO:0007669"/>
    <property type="project" value="TreeGrafter"/>
</dbReference>
<dbReference type="InterPro" id="IPR013905">
    <property type="entry name" value="Lgl_C_dom"/>
</dbReference>
<reference evidence="4" key="1">
    <citation type="submission" date="2023-07" db="EMBL/GenBank/DDBJ databases">
        <title>A draft genome of Kazachstania heterogenica Y-27499.</title>
        <authorList>
            <person name="Donic C."/>
            <person name="Kralova J.S."/>
            <person name="Fidel L."/>
            <person name="Ben-Dor S."/>
            <person name="Jung S."/>
        </authorList>
    </citation>
    <scope>NUCLEOTIDE SEQUENCE [LARGE SCALE GENOMIC DNA]</scope>
    <source>
        <strain evidence="4">Y27499</strain>
    </source>
</reference>
<sequence length="1042" mass="115430">MFKGSSFKKVSNAFKSPKLSGSKSDPDTDGGKFSDRFKIQTPKLDKDTFKSVSTSIKEQTLNNTELKVFDASLITKLGIKGKITNVVYDYTQGLMAVATSSSKIHIFGQKNIEIIFALNNKTTVKSMKFVKGIYMVIVDNKDTIIIYSLFSKQILATVYCPSKITCIETDPSVDWILLGLQSGSIIIYDVDRNQFSDVKIENLQKSQFFTKVPLSPIVSISWNPRDLGTILISYELVTVTYSFVEGITKQEFIYKIPPYAPGGDFTADISRERIPKVIQSLYHPNSLHILTVHEDNSMVFWDANTGKLIQARTLYETNVNAVQKDDDFNKANTYVPKIFKVAWICQHNPEYTSLIIATRPSSSTNHHDEISQGICIVDLGGTPLYSVTSYDAMSKYYANTRQEKMCPIINKSSIVDITPIATSSPYFAGGHAASCILVLLENGEMDTLLSSSGLYTSKASLLPQNLSLCRPYATTTSAVSVPSKLWLGMMASNSKYDGLLRGGIVNKKGLKVKNIRNVLISGHINGAVRLWDACANELDESAVFEINISRILNRSNDVSIDKISFAPETLELAVAAVNGDVVLFKYEVNQFFDPQGEKVDKSLDLSFSRFSIEDINEPLIDVRDRSPSNTRQGIMPGCVIRLRRGSVTALQHSNIGFVGIAYANGDITVIDRRGPAIIYLENLDNLVRRKCTVVTSIEFEILQYRNDNYSSILMLCGTDCGELIVNKILPAAGGRFYVENVDVIRTGDRSPVSKILAIANETGFSCEATVSKMQSLTKGDLTPGSIITIGSHDVRTVPLNSTKQNVKSFKHNIASVGLSYASYENSKNEFKIKSYVIVYLTNGSIKILNSQDLKEVKTLHSPIPVHTKYVMQSSVLKDGDIFARTDDYEVVLVSTVNKQSLVQDDSKLYNPNLRIPARPQVNSLQWARGTIYCTSEQLDEVLGGSKRPLSKYQESEIAKGTLSQDKPKGNQMESSEHHYVKPVRHVGRSSGYGILKGVSRTLETQWDSLESQFNDYATAFGEGMNDAMEQTGKDIVKGSFGI</sequence>
<feature type="domain" description="Lethal giant larvae (Lgl)-like C-terminal" evidence="2">
    <location>
        <begin position="558"/>
        <end position="951"/>
    </location>
</feature>
<name>A0AAN7W320_9SACH</name>
<dbReference type="GO" id="GO:0005096">
    <property type="term" value="F:GTPase activator activity"/>
    <property type="evidence" value="ECO:0007669"/>
    <property type="project" value="TreeGrafter"/>
</dbReference>
<dbReference type="AlphaFoldDB" id="A0AAN7W320"/>
<feature type="region of interest" description="Disordered" evidence="1">
    <location>
        <begin position="14"/>
        <end position="35"/>
    </location>
</feature>
<dbReference type="InterPro" id="IPR015943">
    <property type="entry name" value="WD40/YVTN_repeat-like_dom_sf"/>
</dbReference>
<accession>A0AAN7W320</accession>
<dbReference type="PANTHER" id="PTHR10241">
    <property type="entry name" value="LETHAL 2 GIANT LARVAE PROTEIN"/>
    <property type="match status" value="1"/>
</dbReference>
<dbReference type="EMBL" id="JAWIZZ010000045">
    <property type="protein sequence ID" value="KAK5780169.1"/>
    <property type="molecule type" value="Genomic_DNA"/>
</dbReference>
<evidence type="ECO:0000313" key="3">
    <source>
        <dbReference type="EMBL" id="KAK5780169.1"/>
    </source>
</evidence>
<dbReference type="GO" id="GO:0006893">
    <property type="term" value="P:Golgi to plasma membrane transport"/>
    <property type="evidence" value="ECO:0007669"/>
    <property type="project" value="TreeGrafter"/>
</dbReference>
<proteinExistence type="predicted"/>
<evidence type="ECO:0000259" key="2">
    <source>
        <dbReference type="Pfam" id="PF08596"/>
    </source>
</evidence>
<feature type="compositionally biased region" description="Basic and acidic residues" evidence="1">
    <location>
        <begin position="24"/>
        <end position="35"/>
    </location>
</feature>
<organism evidence="3 4">
    <name type="scientific">Arxiozyma heterogenica</name>
    <dbReference type="NCBI Taxonomy" id="278026"/>
    <lineage>
        <taxon>Eukaryota</taxon>
        <taxon>Fungi</taxon>
        <taxon>Dikarya</taxon>
        <taxon>Ascomycota</taxon>
        <taxon>Saccharomycotina</taxon>
        <taxon>Saccharomycetes</taxon>
        <taxon>Saccharomycetales</taxon>
        <taxon>Saccharomycetaceae</taxon>
        <taxon>Arxiozyma</taxon>
    </lineage>
</organism>
<gene>
    <name evidence="3" type="ORF">RI543_002712</name>
</gene>
<comment type="caution">
    <text evidence="3">The sequence shown here is derived from an EMBL/GenBank/DDBJ whole genome shotgun (WGS) entry which is preliminary data.</text>
</comment>
<dbReference type="Pfam" id="PF08596">
    <property type="entry name" value="Lgl_C"/>
    <property type="match status" value="1"/>
</dbReference>
<evidence type="ECO:0000256" key="1">
    <source>
        <dbReference type="SAM" id="MobiDB-lite"/>
    </source>
</evidence>
<dbReference type="Proteomes" id="UP001306508">
    <property type="component" value="Unassembled WGS sequence"/>
</dbReference>
<evidence type="ECO:0000313" key="4">
    <source>
        <dbReference type="Proteomes" id="UP001306508"/>
    </source>
</evidence>
<dbReference type="GO" id="GO:0019905">
    <property type="term" value="F:syntaxin binding"/>
    <property type="evidence" value="ECO:0007669"/>
    <property type="project" value="TreeGrafter"/>
</dbReference>
<protein>
    <recommendedName>
        <fullName evidence="2">Lethal giant larvae (Lgl)-like C-terminal domain-containing protein</fullName>
    </recommendedName>
</protein>
<keyword evidence="4" id="KW-1185">Reference proteome</keyword>
<dbReference type="GO" id="GO:0045159">
    <property type="term" value="F:myosin II binding"/>
    <property type="evidence" value="ECO:0007669"/>
    <property type="project" value="TreeGrafter"/>
</dbReference>
<dbReference type="Gene3D" id="2.130.10.10">
    <property type="entry name" value="YVTN repeat-like/Quinoprotein amine dehydrogenase"/>
    <property type="match status" value="2"/>
</dbReference>
<dbReference type="PANTHER" id="PTHR10241:SF25">
    <property type="entry name" value="TOMOSYN, ISOFORM C"/>
    <property type="match status" value="1"/>
</dbReference>